<dbReference type="Proteomes" id="UP001317742">
    <property type="component" value="Chromosome"/>
</dbReference>
<dbReference type="EMBL" id="AP026709">
    <property type="protein sequence ID" value="BDQ37760.1"/>
    <property type="molecule type" value="Genomic_DNA"/>
</dbReference>
<keyword evidence="2" id="KW-1185">Reference proteome</keyword>
<dbReference type="RefSeq" id="WP_281760278.1">
    <property type="nucleotide sequence ID" value="NZ_AP026709.1"/>
</dbReference>
<organism evidence="1 2">
    <name type="scientific">Pseudodesulfovibrio nedwellii</name>
    <dbReference type="NCBI Taxonomy" id="2973072"/>
    <lineage>
        <taxon>Bacteria</taxon>
        <taxon>Pseudomonadati</taxon>
        <taxon>Thermodesulfobacteriota</taxon>
        <taxon>Desulfovibrionia</taxon>
        <taxon>Desulfovibrionales</taxon>
        <taxon>Desulfovibrionaceae</taxon>
    </lineage>
</organism>
<evidence type="ECO:0000313" key="2">
    <source>
        <dbReference type="Proteomes" id="UP001317742"/>
    </source>
</evidence>
<name>A0ABM8B2F3_9BACT</name>
<reference evidence="1 2" key="1">
    <citation type="submission" date="2022-08" db="EMBL/GenBank/DDBJ databases">
        <title>Genome Sequence of the sulphate-reducing bacterium, Pseudodesulfovibrio sp. SYK.</title>
        <authorList>
            <person name="Kondo R."/>
            <person name="Kataoka T."/>
        </authorList>
    </citation>
    <scope>NUCLEOTIDE SEQUENCE [LARGE SCALE GENOMIC DNA]</scope>
    <source>
        <strain evidence="1 2">SYK</strain>
    </source>
</reference>
<accession>A0ABM8B2F3</accession>
<protein>
    <recommendedName>
        <fullName evidence="3">Lipoprotein</fullName>
    </recommendedName>
</protein>
<evidence type="ECO:0000313" key="1">
    <source>
        <dbReference type="EMBL" id="BDQ37760.1"/>
    </source>
</evidence>
<gene>
    <name evidence="1" type="ORF">SYK_21200</name>
</gene>
<evidence type="ECO:0008006" key="3">
    <source>
        <dbReference type="Google" id="ProtNLM"/>
    </source>
</evidence>
<proteinExistence type="predicted"/>
<sequence>MKKVALINSGKPVFTAFLLTLLLGLLPGCAVVGPLLSLGSFAGLAPLQYISTAYTIGEFSYEYAANDKDPGEVIEGKINAMVSGEAFELPEYMQDDPAGPEAPVMVAEAEIDQTPSMAEEARQHRIENLMGRRQVQFERLELRRMAFLKAQSNNELSLRQTAMSERTDLFRGAIDEVSLD</sequence>